<reference evidence="13" key="1">
    <citation type="submission" date="2021-02" db="EMBL/GenBank/DDBJ databases">
        <title>Sulfurospirillum tamanensis sp. nov.</title>
        <authorList>
            <person name="Merkel A.Y."/>
        </authorList>
    </citation>
    <scope>NUCLEOTIDE SEQUENCE [LARGE SCALE GENOMIC DNA]</scope>
    <source>
        <strain evidence="13">T05b</strain>
    </source>
</reference>
<dbReference type="Proteomes" id="UP000703590">
    <property type="component" value="Unassembled WGS sequence"/>
</dbReference>
<keyword evidence="4" id="KW-0479">Metal-binding</keyword>
<evidence type="ECO:0000256" key="7">
    <source>
        <dbReference type="ARBA" id="ARBA00048220"/>
    </source>
</evidence>
<comment type="catalytic activity">
    <reaction evidence="7">
        <text>C-terminal L-cysteinyl-[HypE protein] + carbamoyl phosphate + ATP + H2O = C-terminal S-carboxamide-L-cysteinyl-[HypE protein] + AMP + phosphate + diphosphate + H(+)</text>
        <dbReference type="Rhea" id="RHEA:55636"/>
        <dbReference type="Rhea" id="RHEA-COMP:14247"/>
        <dbReference type="Rhea" id="RHEA-COMP:14392"/>
        <dbReference type="ChEBI" id="CHEBI:15377"/>
        <dbReference type="ChEBI" id="CHEBI:15378"/>
        <dbReference type="ChEBI" id="CHEBI:30616"/>
        <dbReference type="ChEBI" id="CHEBI:33019"/>
        <dbReference type="ChEBI" id="CHEBI:43474"/>
        <dbReference type="ChEBI" id="CHEBI:58228"/>
        <dbReference type="ChEBI" id="CHEBI:76913"/>
        <dbReference type="ChEBI" id="CHEBI:139126"/>
        <dbReference type="ChEBI" id="CHEBI:456215"/>
    </reaction>
</comment>
<dbReference type="Pfam" id="PF00708">
    <property type="entry name" value="Acylphosphatase"/>
    <property type="match status" value="1"/>
</dbReference>
<keyword evidence="5" id="KW-0863">Zinc-finger</keyword>
<dbReference type="InterPro" id="IPR017945">
    <property type="entry name" value="DHBP_synth_RibB-like_a/b_dom"/>
</dbReference>
<dbReference type="Pfam" id="PF22521">
    <property type="entry name" value="HypF_C_2"/>
    <property type="match status" value="1"/>
</dbReference>
<dbReference type="PANTHER" id="PTHR42959:SF1">
    <property type="entry name" value="CARBAMOYLTRANSFERASE HYPF"/>
    <property type="match status" value="1"/>
</dbReference>
<dbReference type="EMBL" id="JAFHKK010000008">
    <property type="protein sequence ID" value="MBN2964158.1"/>
    <property type="molecule type" value="Genomic_DNA"/>
</dbReference>
<dbReference type="NCBIfam" id="TIGR00143">
    <property type="entry name" value="hypF"/>
    <property type="match status" value="1"/>
</dbReference>
<dbReference type="PROSITE" id="PS00150">
    <property type="entry name" value="ACYLPHOSPHATASE_1"/>
    <property type="match status" value="1"/>
</dbReference>
<dbReference type="InterPro" id="IPR001792">
    <property type="entry name" value="Acylphosphatase-like_dom"/>
</dbReference>
<evidence type="ECO:0000256" key="9">
    <source>
        <dbReference type="PROSITE-ProRule" id="PRU00520"/>
    </source>
</evidence>
<gene>
    <name evidence="12" type="primary">hypF</name>
    <name evidence="12" type="ORF">JWV37_05155</name>
</gene>
<dbReference type="Gene3D" id="3.90.870.50">
    <property type="match status" value="1"/>
</dbReference>
<dbReference type="PROSITE" id="PS51163">
    <property type="entry name" value="YRDC"/>
    <property type="match status" value="1"/>
</dbReference>
<evidence type="ECO:0000259" key="11">
    <source>
        <dbReference type="PROSITE" id="PS51163"/>
    </source>
</evidence>
<dbReference type="Gene3D" id="3.30.420.40">
    <property type="match status" value="1"/>
</dbReference>
<dbReference type="InterPro" id="IPR017968">
    <property type="entry name" value="Acylphosphatase_CS"/>
</dbReference>
<dbReference type="InterPro" id="IPR041440">
    <property type="entry name" value="HypF_C"/>
</dbReference>
<dbReference type="InterPro" id="IPR036046">
    <property type="entry name" value="Acylphosphatase-like_dom_sf"/>
</dbReference>
<dbReference type="PANTHER" id="PTHR42959">
    <property type="entry name" value="CARBAMOYLTRANSFERASE"/>
    <property type="match status" value="1"/>
</dbReference>
<dbReference type="EC" id="6.2.-.-" evidence="8"/>
<evidence type="ECO:0000313" key="13">
    <source>
        <dbReference type="Proteomes" id="UP000703590"/>
    </source>
</evidence>
<comment type="pathway">
    <text evidence="1">Protein modification; [NiFe] hydrogenase maturation.</text>
</comment>
<comment type="similarity">
    <text evidence="2 8">Belongs to the carbamoyltransferase HypF family.</text>
</comment>
<dbReference type="PIRSF" id="PIRSF006256">
    <property type="entry name" value="CMPcnvr_hdrg_mat"/>
    <property type="match status" value="1"/>
</dbReference>
<evidence type="ECO:0000256" key="1">
    <source>
        <dbReference type="ARBA" id="ARBA00004711"/>
    </source>
</evidence>
<proteinExistence type="inferred from homology"/>
<dbReference type="Pfam" id="PF07503">
    <property type="entry name" value="zf-HYPF"/>
    <property type="match status" value="2"/>
</dbReference>
<keyword evidence="6" id="KW-0862">Zinc</keyword>
<evidence type="ECO:0000259" key="10">
    <source>
        <dbReference type="PROSITE" id="PS51160"/>
    </source>
</evidence>
<organism evidence="12 13">
    <name type="scientific">Sulfurospirillum tamanense</name>
    <dbReference type="NCBI Taxonomy" id="2813362"/>
    <lineage>
        <taxon>Bacteria</taxon>
        <taxon>Pseudomonadati</taxon>
        <taxon>Campylobacterota</taxon>
        <taxon>Epsilonproteobacteria</taxon>
        <taxon>Campylobacterales</taxon>
        <taxon>Sulfurospirillaceae</taxon>
        <taxon>Sulfurospirillum</taxon>
    </lineage>
</organism>
<dbReference type="InterPro" id="IPR011125">
    <property type="entry name" value="Znf_HypF"/>
</dbReference>
<dbReference type="InterPro" id="IPR004421">
    <property type="entry name" value="Carbamoyltransferase_HypF"/>
</dbReference>
<protein>
    <recommendedName>
        <fullName evidence="8">Carbamoyltransferase</fullName>
        <ecNumber evidence="8">6.2.-.-</ecNumber>
    </recommendedName>
</protein>
<feature type="domain" description="Acylphosphatase-like" evidence="10">
    <location>
        <begin position="3"/>
        <end position="89"/>
    </location>
</feature>
<keyword evidence="13" id="KW-1185">Reference proteome</keyword>
<evidence type="ECO:0000256" key="8">
    <source>
        <dbReference type="PIRNR" id="PIRNR006256"/>
    </source>
</evidence>
<evidence type="ECO:0000256" key="6">
    <source>
        <dbReference type="ARBA" id="ARBA00022833"/>
    </source>
</evidence>
<comment type="caution">
    <text evidence="12">The sequence shown here is derived from an EMBL/GenBank/DDBJ whole genome shotgun (WGS) entry which is preliminary data.</text>
</comment>
<feature type="domain" description="YrdC-like" evidence="11">
    <location>
        <begin position="201"/>
        <end position="386"/>
    </location>
</feature>
<evidence type="ECO:0000256" key="2">
    <source>
        <dbReference type="ARBA" id="ARBA00008097"/>
    </source>
</evidence>
<name>A0ABS2WR88_9BACT</name>
<keyword evidence="3" id="KW-0436">Ligase</keyword>
<accession>A0ABS2WR88</accession>
<evidence type="ECO:0000256" key="5">
    <source>
        <dbReference type="ARBA" id="ARBA00022771"/>
    </source>
</evidence>
<dbReference type="Gene3D" id="3.30.110.120">
    <property type="match status" value="1"/>
</dbReference>
<keyword evidence="9" id="KW-0378">Hydrolase</keyword>
<dbReference type="InterPro" id="IPR006070">
    <property type="entry name" value="Sua5-like_dom"/>
</dbReference>
<reference evidence="12 13" key="2">
    <citation type="submission" date="2021-02" db="EMBL/GenBank/DDBJ databases">
        <title>Sulfurospirillum tamanensis sp. nov.</title>
        <authorList>
            <person name="Frolova A."/>
            <person name="Merkel A."/>
            <person name="Slobodkin A."/>
        </authorList>
    </citation>
    <scope>NUCLEOTIDE SEQUENCE [LARGE SCALE GENOMIC DNA]</scope>
    <source>
        <strain evidence="12 13">T05b</strain>
    </source>
</reference>
<sequence length="739" mass="82024">MKRVCFFVEGLVQGVGFRPFVYTLALSHALSGFVLNSPEGVSIEVEGDEAKIDAFEQDLKTSLPPLARIDLLQKTLKPLENSTVFEIRQSLHTGAKHSAVLPDMALCEDCAQEMADPSNHRYGYAFTNCTNCGPRYSIIRTVPYDRPNTSMEPFIMCALCQAEYDNPLDRRYHAQPISCPHCGPTLSLHRMSDGATLVEGDEAIEALAQYLCAGNIVAMKGMGGFHLMCDGENAQAVALLRARKQRPTKPFALMCKDIKTIHSHALLSEHEETMVCSIQKPIVLVKKRATSTLPEIIAPHTDRLGLFLPYTPLHVKLFSFLNGCIVATSANRSGEPIVESAELLREKLAGVVDVYLDYNREIVNASDDSVVQLVGDRPVLLRASRGLTPQTFQTKSQCKQTILAVGAEQKNAIALFYEGKIIQSPYIGDMHTLETFGFFEKTLGTLERFYGVKCDAIVCDKHPYYATSQWAKVQGVPVHTVQHHHAHIRAVMFEHGLEGPVLGVAWDGTGYGDDGTIWGGEFLRCEGKAYARVAHFKPFKLLGGDASTKDIWRILFTIFCDIPEEKWHLHVKRLFGNVPKNKQAVLKKLHQKGLNSPYCSSVGRLFDAVAALAFGLEKVSYDGESGLLVERAVKPEYLEAYPFTCKEGVIDYEEVFLAMLEDDKEQICTKFINGLVCCIIDVAKKEKLPLVIGGGVFQNKTLLERLIIATKKENIPLYFPQKITPNDGAIAIGQLMQHI</sequence>
<comment type="catalytic activity">
    <reaction evidence="9">
        <text>an acyl phosphate + H2O = a carboxylate + phosphate + H(+)</text>
        <dbReference type="Rhea" id="RHEA:14965"/>
        <dbReference type="ChEBI" id="CHEBI:15377"/>
        <dbReference type="ChEBI" id="CHEBI:15378"/>
        <dbReference type="ChEBI" id="CHEBI:29067"/>
        <dbReference type="ChEBI" id="CHEBI:43474"/>
        <dbReference type="ChEBI" id="CHEBI:59918"/>
        <dbReference type="EC" id="3.6.1.7"/>
    </reaction>
</comment>
<dbReference type="Pfam" id="PF01300">
    <property type="entry name" value="Sua5_yciO_yrdC"/>
    <property type="match status" value="1"/>
</dbReference>
<feature type="active site" evidence="9">
    <location>
        <position position="36"/>
    </location>
</feature>
<feature type="active site" evidence="9">
    <location>
        <position position="18"/>
    </location>
</feature>
<evidence type="ECO:0000313" key="12">
    <source>
        <dbReference type="EMBL" id="MBN2964158.1"/>
    </source>
</evidence>
<dbReference type="Pfam" id="PF17788">
    <property type="entry name" value="HypF_C"/>
    <property type="match status" value="1"/>
</dbReference>
<dbReference type="Gene3D" id="3.30.420.360">
    <property type="match status" value="1"/>
</dbReference>
<dbReference type="SUPFAM" id="SSF54975">
    <property type="entry name" value="Acylphosphatase/BLUF domain-like"/>
    <property type="match status" value="1"/>
</dbReference>
<dbReference type="SUPFAM" id="SSF55821">
    <property type="entry name" value="YrdC/RibB"/>
    <property type="match status" value="1"/>
</dbReference>
<evidence type="ECO:0000256" key="3">
    <source>
        <dbReference type="ARBA" id="ARBA00022598"/>
    </source>
</evidence>
<dbReference type="PROSITE" id="PS51160">
    <property type="entry name" value="ACYLPHOSPHATASE_3"/>
    <property type="match status" value="1"/>
</dbReference>
<evidence type="ECO:0000256" key="4">
    <source>
        <dbReference type="ARBA" id="ARBA00022723"/>
    </source>
</evidence>
<dbReference type="InterPro" id="IPR051060">
    <property type="entry name" value="Carbamoyltrans_HypF-like"/>
</dbReference>
<reference evidence="12 13" key="3">
    <citation type="submission" date="2021-02" db="EMBL/GenBank/DDBJ databases">
        <authorList>
            <person name="Merkel A.Y."/>
        </authorList>
    </citation>
    <scope>NUCLEOTIDE SEQUENCE [LARGE SCALE GENOMIC DNA]</scope>
    <source>
        <strain evidence="12 13">T05b</strain>
    </source>
</reference>
<dbReference type="InterPro" id="IPR055128">
    <property type="entry name" value="HypF_C_2"/>
</dbReference>